<accession>A0AA38FQ45</accession>
<evidence type="ECO:0008006" key="3">
    <source>
        <dbReference type="Google" id="ProtNLM"/>
    </source>
</evidence>
<organism evidence="1 2">
    <name type="scientific">Taxus chinensis</name>
    <name type="common">Chinese yew</name>
    <name type="synonym">Taxus wallichiana var. chinensis</name>
    <dbReference type="NCBI Taxonomy" id="29808"/>
    <lineage>
        <taxon>Eukaryota</taxon>
        <taxon>Viridiplantae</taxon>
        <taxon>Streptophyta</taxon>
        <taxon>Embryophyta</taxon>
        <taxon>Tracheophyta</taxon>
        <taxon>Spermatophyta</taxon>
        <taxon>Pinopsida</taxon>
        <taxon>Pinidae</taxon>
        <taxon>Conifers II</taxon>
        <taxon>Cupressales</taxon>
        <taxon>Taxaceae</taxon>
        <taxon>Taxus</taxon>
    </lineage>
</organism>
<proteinExistence type="predicted"/>
<reference evidence="1 2" key="1">
    <citation type="journal article" date="2021" name="Nat. Plants">
        <title>The Taxus genome provides insights into paclitaxel biosynthesis.</title>
        <authorList>
            <person name="Xiong X."/>
            <person name="Gou J."/>
            <person name="Liao Q."/>
            <person name="Li Y."/>
            <person name="Zhou Q."/>
            <person name="Bi G."/>
            <person name="Li C."/>
            <person name="Du R."/>
            <person name="Wang X."/>
            <person name="Sun T."/>
            <person name="Guo L."/>
            <person name="Liang H."/>
            <person name="Lu P."/>
            <person name="Wu Y."/>
            <person name="Zhang Z."/>
            <person name="Ro D.K."/>
            <person name="Shang Y."/>
            <person name="Huang S."/>
            <person name="Yan J."/>
        </authorList>
    </citation>
    <scope>NUCLEOTIDE SEQUENCE [LARGE SCALE GENOMIC DNA]</scope>
    <source>
        <strain evidence="1">Ta-2019</strain>
    </source>
</reference>
<evidence type="ECO:0000313" key="2">
    <source>
        <dbReference type="Proteomes" id="UP000824469"/>
    </source>
</evidence>
<comment type="caution">
    <text evidence="1">The sequence shown here is derived from an EMBL/GenBank/DDBJ whole genome shotgun (WGS) entry which is preliminary data.</text>
</comment>
<name>A0AA38FQ45_TAXCH</name>
<evidence type="ECO:0000313" key="1">
    <source>
        <dbReference type="EMBL" id="KAH9308491.1"/>
    </source>
</evidence>
<sequence>EMEAQWKEESERIGMLSYVLLGTVKRWWEKHQENLLEWHEVIISLSFQFSRNNTPATIKDYH</sequence>
<protein>
    <recommendedName>
        <fullName evidence="3">Retrotransposon gag domain-containing protein</fullName>
    </recommendedName>
</protein>
<dbReference type="Proteomes" id="UP000824469">
    <property type="component" value="Unassembled WGS sequence"/>
</dbReference>
<keyword evidence="2" id="KW-1185">Reference proteome</keyword>
<dbReference type="AlphaFoldDB" id="A0AA38FQ45"/>
<feature type="non-terminal residue" evidence="1">
    <location>
        <position position="1"/>
    </location>
</feature>
<dbReference type="EMBL" id="JAHRHJ020000007">
    <property type="protein sequence ID" value="KAH9308491.1"/>
    <property type="molecule type" value="Genomic_DNA"/>
</dbReference>
<feature type="non-terminal residue" evidence="1">
    <location>
        <position position="62"/>
    </location>
</feature>
<gene>
    <name evidence="1" type="ORF">KI387_036402</name>
</gene>